<reference evidence="3 4" key="1">
    <citation type="submission" date="2018-09" db="EMBL/GenBank/DDBJ databases">
        <authorList>
            <person name="Tagini F."/>
        </authorList>
    </citation>
    <scope>NUCLEOTIDE SEQUENCE [LARGE SCALE GENOMIC DNA]</scope>
    <source>
        <strain evidence="3 4">MK142</strain>
    </source>
</reference>
<feature type="domain" description="PPE" evidence="2">
    <location>
        <begin position="4"/>
        <end position="168"/>
    </location>
</feature>
<comment type="similarity">
    <text evidence="1">Belongs to the mycobacterial PPE family.</text>
</comment>
<gene>
    <name evidence="3" type="ORF">LAUMK142_04760</name>
</gene>
<dbReference type="RefSeq" id="WP_122447265.1">
    <property type="nucleotide sequence ID" value="NZ_UPHN01000153.1"/>
</dbReference>
<dbReference type="AlphaFoldDB" id="A0A498QZX6"/>
<dbReference type="Gene3D" id="1.20.1260.20">
    <property type="entry name" value="PPE superfamily"/>
    <property type="match status" value="1"/>
</dbReference>
<dbReference type="GO" id="GO:0052572">
    <property type="term" value="P:response to host immune response"/>
    <property type="evidence" value="ECO:0007669"/>
    <property type="project" value="TreeGrafter"/>
</dbReference>
<evidence type="ECO:0000259" key="2">
    <source>
        <dbReference type="Pfam" id="PF00823"/>
    </source>
</evidence>
<proteinExistence type="inferred from homology"/>
<dbReference type="InterPro" id="IPR000030">
    <property type="entry name" value="PPE_dom"/>
</dbReference>
<evidence type="ECO:0000256" key="1">
    <source>
        <dbReference type="ARBA" id="ARBA00010652"/>
    </source>
</evidence>
<organism evidence="3 4">
    <name type="scientific">Mycobacterium pseudokansasii</name>
    <dbReference type="NCBI Taxonomy" id="2341080"/>
    <lineage>
        <taxon>Bacteria</taxon>
        <taxon>Bacillati</taxon>
        <taxon>Actinomycetota</taxon>
        <taxon>Actinomycetes</taxon>
        <taxon>Mycobacteriales</taxon>
        <taxon>Mycobacteriaceae</taxon>
        <taxon>Mycobacterium</taxon>
    </lineage>
</organism>
<dbReference type="InterPro" id="IPR038332">
    <property type="entry name" value="PPE_sf"/>
</dbReference>
<dbReference type="Proteomes" id="UP000268285">
    <property type="component" value="Unassembled WGS sequence"/>
</dbReference>
<keyword evidence="4" id="KW-1185">Reference proteome</keyword>
<dbReference type="PANTHER" id="PTHR46766:SF1">
    <property type="entry name" value="GLUTAMINE-RICH PROTEIN 2"/>
    <property type="match status" value="1"/>
</dbReference>
<protein>
    <submittedName>
        <fullName evidence="3">Putative PPE family protein PPE38</fullName>
    </submittedName>
</protein>
<dbReference type="SUPFAM" id="SSF140459">
    <property type="entry name" value="PE/PPE dimer-like"/>
    <property type="match status" value="1"/>
</dbReference>
<dbReference type="PANTHER" id="PTHR46766">
    <property type="entry name" value="GLUTAMINE-RICH PROTEIN 2"/>
    <property type="match status" value="1"/>
</dbReference>
<dbReference type="Pfam" id="PF00823">
    <property type="entry name" value="PPE"/>
    <property type="match status" value="1"/>
</dbReference>
<evidence type="ECO:0000313" key="3">
    <source>
        <dbReference type="EMBL" id="VBA54699.1"/>
    </source>
</evidence>
<name>A0A498QZX6_9MYCO</name>
<dbReference type="FunFam" id="1.20.1260.20:FF:000001">
    <property type="entry name" value="PPE family protein PPE41"/>
    <property type="match status" value="1"/>
</dbReference>
<accession>A0A498QZX6</accession>
<dbReference type="OrthoDB" id="4749881at2"/>
<sequence>MFFDFLWLPPEINSARIYCGAGSGSLHAAVIAWRRLAQDLQETASSFHSVIAGLARQQWTGPASSSMVAAAAPLTGWLTAAAEHAQLSAVQTQGAAHAYETAFSATVHPAAVTVNRTLFATLVATNFLGDNAAAIATTESVYAEMWAQDAAAMVDYHTKAATLASTLTPFSAPPADLTNAGHAAVSSLMSIVELGIYPVSFMTSPLMMLMSGARGATAGLGTAGLGATGLPLPATASVAAGWPGDPAAHCAGTRKPGGRPGLSASG</sequence>
<evidence type="ECO:0000313" key="4">
    <source>
        <dbReference type="Proteomes" id="UP000268285"/>
    </source>
</evidence>
<dbReference type="EMBL" id="UPHU01000001">
    <property type="protein sequence ID" value="VBA54699.1"/>
    <property type="molecule type" value="Genomic_DNA"/>
</dbReference>